<dbReference type="Proteomes" id="UP001500443">
    <property type="component" value="Unassembled WGS sequence"/>
</dbReference>
<feature type="compositionally biased region" description="Basic and acidic residues" evidence="1">
    <location>
        <begin position="295"/>
        <end position="316"/>
    </location>
</feature>
<dbReference type="InterPro" id="IPR013783">
    <property type="entry name" value="Ig-like_fold"/>
</dbReference>
<evidence type="ECO:0000256" key="1">
    <source>
        <dbReference type="SAM" id="MobiDB-lite"/>
    </source>
</evidence>
<sequence>MSAPTRRRLRKGAMTAAVAAAAMAALTASQAPGLSVGPEEAPGKSAPDQAPGGGEDSITGGSPYYTDLPPLESANPSPGGDLEDEADESGIPATVLDAYKQAEARLARSNPGCNLEWELLAAIGRVESGHARGGDVTADGTTRNPILGPVLNGNGFAKITDTDGGEYDGDTGFDRAVGPMQFIPSTWATWGSDGNDDGERDPDNVYDAALAAGRYLCAGGRDLSSQSDLEAAILGYNQSESYLRTVLTWYDFYKEGGAESVPDGSGADPGDRSDGINTPSPSPSPSDSGRPGKGGGDDGNKSGDKGGGKDDGKDDDPGPGEPSPPDDEDDDPGEPVPTIADLRVASPQSSTAYTGADFAERPKVRAVTSRGAGVSAKTVTFTIRGQTGAVFAGGEKSASVTTDSSGYATAPVVRAGQLAGDFTIRASVGSGVSPVDFAAAVEASYGLVRIGDAALTAAAGGEFGAVEAKVTYRGGPAVEAPVTAAMVTEAGEPNGEGPYFADAEGDPVRKLNLTTDADGKVTLPPIHAGDVAGTYLLRLTTSEGVELTLELTVE</sequence>
<evidence type="ECO:0000313" key="3">
    <source>
        <dbReference type="EMBL" id="GAA2122441.1"/>
    </source>
</evidence>
<feature type="signal peptide" evidence="2">
    <location>
        <begin position="1"/>
        <end position="24"/>
    </location>
</feature>
<dbReference type="PANTHER" id="PTHR30163">
    <property type="entry name" value="MEMBRANE-BOUND LYTIC MUREIN TRANSGLYCOSYLASE B"/>
    <property type="match status" value="1"/>
</dbReference>
<evidence type="ECO:0000313" key="4">
    <source>
        <dbReference type="Proteomes" id="UP001500443"/>
    </source>
</evidence>
<dbReference type="SUPFAM" id="SSF53955">
    <property type="entry name" value="Lysozyme-like"/>
    <property type="match status" value="1"/>
</dbReference>
<gene>
    <name evidence="3" type="ORF">GCM10009802_26370</name>
</gene>
<protein>
    <submittedName>
        <fullName evidence="3">Lytic transglycosylase domain-containing protein</fullName>
    </submittedName>
</protein>
<dbReference type="PROSITE" id="PS51318">
    <property type="entry name" value="TAT"/>
    <property type="match status" value="1"/>
</dbReference>
<organism evidence="3 4">
    <name type="scientific">Streptomyces synnematoformans</name>
    <dbReference type="NCBI Taxonomy" id="415721"/>
    <lineage>
        <taxon>Bacteria</taxon>
        <taxon>Bacillati</taxon>
        <taxon>Actinomycetota</taxon>
        <taxon>Actinomycetes</taxon>
        <taxon>Kitasatosporales</taxon>
        <taxon>Streptomycetaceae</taxon>
        <taxon>Streptomyces</taxon>
    </lineage>
</organism>
<feature type="compositionally biased region" description="Acidic residues" evidence="1">
    <location>
        <begin position="317"/>
        <end position="333"/>
    </location>
</feature>
<dbReference type="PANTHER" id="PTHR30163:SF8">
    <property type="entry name" value="LYTIC MUREIN TRANSGLYCOSYLASE"/>
    <property type="match status" value="1"/>
</dbReference>
<evidence type="ECO:0000256" key="2">
    <source>
        <dbReference type="SAM" id="SignalP"/>
    </source>
</evidence>
<dbReference type="InterPro" id="IPR008964">
    <property type="entry name" value="Invasin/intimin_cell_adhesion"/>
</dbReference>
<keyword evidence="2" id="KW-0732">Signal</keyword>
<feature type="chain" id="PRO_5047240310" evidence="2">
    <location>
        <begin position="25"/>
        <end position="554"/>
    </location>
</feature>
<dbReference type="SUPFAM" id="SSF49373">
    <property type="entry name" value="Invasin/intimin cell-adhesion fragments"/>
    <property type="match status" value="1"/>
</dbReference>
<feature type="region of interest" description="Disordered" evidence="1">
    <location>
        <begin position="259"/>
        <end position="357"/>
    </location>
</feature>
<dbReference type="CDD" id="cd13399">
    <property type="entry name" value="Slt35-like"/>
    <property type="match status" value="1"/>
</dbReference>
<reference evidence="3 4" key="1">
    <citation type="journal article" date="2019" name="Int. J. Syst. Evol. Microbiol.">
        <title>The Global Catalogue of Microorganisms (GCM) 10K type strain sequencing project: providing services to taxonomists for standard genome sequencing and annotation.</title>
        <authorList>
            <consortium name="The Broad Institute Genomics Platform"/>
            <consortium name="The Broad Institute Genome Sequencing Center for Infectious Disease"/>
            <person name="Wu L."/>
            <person name="Ma J."/>
        </authorList>
    </citation>
    <scope>NUCLEOTIDE SEQUENCE [LARGE SCALE GENOMIC DNA]</scope>
    <source>
        <strain evidence="3 4">JCM 15481</strain>
    </source>
</reference>
<comment type="caution">
    <text evidence="3">The sequence shown here is derived from an EMBL/GenBank/DDBJ whole genome shotgun (WGS) entry which is preliminary data.</text>
</comment>
<dbReference type="InterPro" id="IPR006311">
    <property type="entry name" value="TAT_signal"/>
</dbReference>
<dbReference type="EMBL" id="BAAAPF010000066">
    <property type="protein sequence ID" value="GAA2122441.1"/>
    <property type="molecule type" value="Genomic_DNA"/>
</dbReference>
<feature type="region of interest" description="Disordered" evidence="1">
    <location>
        <begin position="30"/>
        <end position="87"/>
    </location>
</feature>
<accession>A0ABN2Y6C4</accession>
<dbReference type="Gene3D" id="1.10.530.10">
    <property type="match status" value="1"/>
</dbReference>
<name>A0ABN2Y6C4_9ACTN</name>
<dbReference type="InterPro" id="IPR043426">
    <property type="entry name" value="MltB-like"/>
</dbReference>
<keyword evidence="4" id="KW-1185">Reference proteome</keyword>
<dbReference type="InterPro" id="IPR023346">
    <property type="entry name" value="Lysozyme-like_dom_sf"/>
</dbReference>
<proteinExistence type="predicted"/>
<dbReference type="Gene3D" id="2.60.40.10">
    <property type="entry name" value="Immunoglobulins"/>
    <property type="match status" value="1"/>
</dbReference>